<reference evidence="3" key="1">
    <citation type="journal article" date="2019" name="Int. J. Syst. Evol. Microbiol.">
        <title>The Global Catalogue of Microorganisms (GCM) 10K type strain sequencing project: providing services to taxonomists for standard genome sequencing and annotation.</title>
        <authorList>
            <consortium name="The Broad Institute Genomics Platform"/>
            <consortium name="The Broad Institute Genome Sequencing Center for Infectious Disease"/>
            <person name="Wu L."/>
            <person name="Ma J."/>
        </authorList>
    </citation>
    <scope>NUCLEOTIDE SEQUENCE [LARGE SCALE GENOMIC DNA]</scope>
    <source>
        <strain evidence="3">JCM 17459</strain>
    </source>
</reference>
<comment type="caution">
    <text evidence="2">The sequence shown here is derived from an EMBL/GenBank/DDBJ whole genome shotgun (WGS) entry which is preliminary data.</text>
</comment>
<dbReference type="Pfam" id="PF26571">
    <property type="entry name" value="VldE"/>
    <property type="match status" value="1"/>
</dbReference>
<dbReference type="Proteomes" id="UP001499841">
    <property type="component" value="Unassembled WGS sequence"/>
</dbReference>
<proteinExistence type="predicted"/>
<evidence type="ECO:0000259" key="1">
    <source>
        <dbReference type="Pfam" id="PF26571"/>
    </source>
</evidence>
<sequence>MGARQARTGRTRRTAARRQTLRQRVLRRRVLVMRAVVLTLLATGAVAAVNAVVGGPPPKALAANVGPVVELPAPPQAWTGGRTGCTVPDPSGTGGCVTGATAWLVGQLGPAVGTVPVTCWSEHAWNPSSDHPAGRGCDLFFGAAGEFPAGEDLVRGWTAAQWLREHAEALDVDYVIWQGRIWVADRAEKGWAPYTGGGVYDPQDATGGHYDHVHVSLHG</sequence>
<evidence type="ECO:0000313" key="3">
    <source>
        <dbReference type="Proteomes" id="UP001499841"/>
    </source>
</evidence>
<dbReference type="InterPro" id="IPR058593">
    <property type="entry name" value="ARB_07466-like_C"/>
</dbReference>
<keyword evidence="3" id="KW-1185">Reference proteome</keyword>
<gene>
    <name evidence="2" type="ORF">GCM10022262_30460</name>
</gene>
<organism evidence="2 3">
    <name type="scientific">Georgenia daeguensis</name>
    <dbReference type="NCBI Taxonomy" id="908355"/>
    <lineage>
        <taxon>Bacteria</taxon>
        <taxon>Bacillati</taxon>
        <taxon>Actinomycetota</taxon>
        <taxon>Actinomycetes</taxon>
        <taxon>Micrococcales</taxon>
        <taxon>Bogoriellaceae</taxon>
        <taxon>Georgenia</taxon>
    </lineage>
</organism>
<dbReference type="RefSeq" id="WP_345042944.1">
    <property type="nucleotide sequence ID" value="NZ_BAABBA010000016.1"/>
</dbReference>
<name>A0ABP8EXF6_9MICO</name>
<evidence type="ECO:0000313" key="2">
    <source>
        <dbReference type="EMBL" id="GAA4288686.1"/>
    </source>
</evidence>
<dbReference type="EMBL" id="BAABBA010000016">
    <property type="protein sequence ID" value="GAA4288686.1"/>
    <property type="molecule type" value="Genomic_DNA"/>
</dbReference>
<feature type="domain" description="ARB-07466-like C-terminal" evidence="1">
    <location>
        <begin position="95"/>
        <end position="198"/>
    </location>
</feature>
<accession>A0ABP8EXF6</accession>
<protein>
    <recommendedName>
        <fullName evidence="1">ARB-07466-like C-terminal domain-containing protein</fullName>
    </recommendedName>
</protein>